<comment type="caution">
    <text evidence="2">The sequence shown here is derived from an EMBL/GenBank/DDBJ whole genome shotgun (WGS) entry which is preliminary data.</text>
</comment>
<evidence type="ECO:0000313" key="2">
    <source>
        <dbReference type="EMBL" id="KAI1726616.1"/>
    </source>
</evidence>
<organism evidence="2 3">
    <name type="scientific">Ditylenchus destructor</name>
    <dbReference type="NCBI Taxonomy" id="166010"/>
    <lineage>
        <taxon>Eukaryota</taxon>
        <taxon>Metazoa</taxon>
        <taxon>Ecdysozoa</taxon>
        <taxon>Nematoda</taxon>
        <taxon>Chromadorea</taxon>
        <taxon>Rhabditida</taxon>
        <taxon>Tylenchina</taxon>
        <taxon>Tylenchomorpha</taxon>
        <taxon>Sphaerularioidea</taxon>
        <taxon>Anguinidae</taxon>
        <taxon>Anguininae</taxon>
        <taxon>Ditylenchus</taxon>
    </lineage>
</organism>
<evidence type="ECO:0000313" key="3">
    <source>
        <dbReference type="Proteomes" id="UP001201812"/>
    </source>
</evidence>
<dbReference type="Proteomes" id="UP001201812">
    <property type="component" value="Unassembled WGS sequence"/>
</dbReference>
<proteinExistence type="predicted"/>
<evidence type="ECO:0000256" key="1">
    <source>
        <dbReference type="SAM" id="MobiDB-lite"/>
    </source>
</evidence>
<reference evidence="2" key="1">
    <citation type="submission" date="2022-01" db="EMBL/GenBank/DDBJ databases">
        <title>Genome Sequence Resource for Two Populations of Ditylenchus destructor, the Migratory Endoparasitic Phytonematode.</title>
        <authorList>
            <person name="Zhang H."/>
            <person name="Lin R."/>
            <person name="Xie B."/>
        </authorList>
    </citation>
    <scope>NUCLEOTIDE SEQUENCE</scope>
    <source>
        <strain evidence="2">BazhouSP</strain>
    </source>
</reference>
<feature type="region of interest" description="Disordered" evidence="1">
    <location>
        <begin position="368"/>
        <end position="399"/>
    </location>
</feature>
<dbReference type="EMBL" id="JAKKPZ010000002">
    <property type="protein sequence ID" value="KAI1726616.1"/>
    <property type="molecule type" value="Genomic_DNA"/>
</dbReference>
<name>A0AAD4R6T9_9BILA</name>
<accession>A0AAD4R6T9</accession>
<sequence length="544" mass="61698">MYLFLLCKCTLAQHYPQPITPADSYNHVGSTSKPEVELVDQIESIEVTANQVVIQTSRVGPAETVKVAIQVVDIENGAELPPTNLTGILLILTRGRYTVNFLTPNRWYGILFRCEQQYGGPNGVVYVNEEEHLIKTHKEDGSNLDAQPLVSVTTKRFGSGGRSLENLVVTVRWEQHPDERSVEVRLDNHFEIMEFYNNSRQIMASISPKNCPRICWNAELVAETTRGLKFRRAATHNCLEIEAVSASTTLRDYVSYEVHHDKVIVHTNYSDHEHDEKEVDSYIQLAAIPIPEPKRHDNNTVRFKTYSTSKTEDGDFVLDHLEPNKLYAIQYTYGKQSPFAYAESRRFVVETRPTSSAYAASHSPVRLVFDQPTPPPFRNSTEHGGDNSTHPAEEEQVPRVSMRLTSEFKDYEVGIDVEPFCDPHSYNGSHFWLTKDKPTRELRGLKIIEAICDEQPKHMLCNGTHPEGSSRPRKCSGPTELCYTANVMVHDSVYSMERKCENLAKHFHPPPPVVLPTHAVASNANSWQQSYLCYGLLLPLFLFP</sequence>
<gene>
    <name evidence="2" type="ORF">DdX_03338</name>
</gene>
<protein>
    <submittedName>
        <fullName evidence="2">Uncharacterized protein</fullName>
    </submittedName>
</protein>
<feature type="compositionally biased region" description="Basic and acidic residues" evidence="1">
    <location>
        <begin position="380"/>
        <end position="397"/>
    </location>
</feature>
<keyword evidence="3" id="KW-1185">Reference proteome</keyword>
<dbReference type="AlphaFoldDB" id="A0AAD4R6T9"/>